<reference evidence="2" key="2">
    <citation type="submission" date="2021-04" db="EMBL/GenBank/DDBJ databases">
        <authorList>
            <person name="Gilroy R."/>
        </authorList>
    </citation>
    <scope>NUCLEOTIDE SEQUENCE</scope>
    <source>
        <strain evidence="2">B5_2728</strain>
    </source>
</reference>
<sequence>MTKLIEVLMQEHQEILRFTDKMEELCLAFMEHNLFDEQAFRDGIQFIREFADKAHHQKEERLLFRVMTEELGTVAVNLVQHGMLVEHDQARLYVSELENAVNAYSQSPSSTSKLWVITNAMAYCAHLRRHAEKEDAAVYPFALRSLSKATLERLDEEFAAEQR</sequence>
<organism evidence="2 3">
    <name type="scientific">Candidatus Allofournierella pullistercoris</name>
    <dbReference type="NCBI Taxonomy" id="2838597"/>
    <lineage>
        <taxon>Bacteria</taxon>
        <taxon>Bacillati</taxon>
        <taxon>Bacillota</taxon>
        <taxon>Clostridia</taxon>
        <taxon>Eubacteriales</taxon>
        <taxon>Oscillospiraceae</taxon>
        <taxon>Allofournierella</taxon>
    </lineage>
</organism>
<evidence type="ECO:0000313" key="2">
    <source>
        <dbReference type="EMBL" id="MBU3806532.1"/>
    </source>
</evidence>
<evidence type="ECO:0000259" key="1">
    <source>
        <dbReference type="Pfam" id="PF01814"/>
    </source>
</evidence>
<dbReference type="AlphaFoldDB" id="A0A948T2S8"/>
<name>A0A948T2S8_9FIRM</name>
<dbReference type="Pfam" id="PF01814">
    <property type="entry name" value="Hemerythrin"/>
    <property type="match status" value="1"/>
</dbReference>
<accession>A0A948T2S8</accession>
<feature type="domain" description="Hemerythrin-like" evidence="1">
    <location>
        <begin position="4"/>
        <end position="142"/>
    </location>
</feature>
<evidence type="ECO:0000313" key="3">
    <source>
        <dbReference type="Proteomes" id="UP000713596"/>
    </source>
</evidence>
<protein>
    <submittedName>
        <fullName evidence="2">Hemerythrin domain-containing protein</fullName>
    </submittedName>
</protein>
<dbReference type="GO" id="GO:0005886">
    <property type="term" value="C:plasma membrane"/>
    <property type="evidence" value="ECO:0007669"/>
    <property type="project" value="TreeGrafter"/>
</dbReference>
<comment type="caution">
    <text evidence="2">The sequence shown here is derived from an EMBL/GenBank/DDBJ whole genome shotgun (WGS) entry which is preliminary data.</text>
</comment>
<proteinExistence type="predicted"/>
<gene>
    <name evidence="2" type="ORF">H9882_06555</name>
</gene>
<dbReference type="Gene3D" id="1.20.120.520">
    <property type="entry name" value="nmb1532 protein domain like"/>
    <property type="match status" value="1"/>
</dbReference>
<reference evidence="2" key="1">
    <citation type="journal article" date="2021" name="PeerJ">
        <title>Extensive microbial diversity within the chicken gut microbiome revealed by metagenomics and culture.</title>
        <authorList>
            <person name="Gilroy R."/>
            <person name="Ravi A."/>
            <person name="Getino M."/>
            <person name="Pursley I."/>
            <person name="Horton D.L."/>
            <person name="Alikhan N.F."/>
            <person name="Baker D."/>
            <person name="Gharbi K."/>
            <person name="Hall N."/>
            <person name="Watson M."/>
            <person name="Adriaenssens E.M."/>
            <person name="Foster-Nyarko E."/>
            <person name="Jarju S."/>
            <person name="Secka A."/>
            <person name="Antonio M."/>
            <person name="Oren A."/>
            <person name="Chaudhuri R.R."/>
            <person name="La Ragione R."/>
            <person name="Hildebrand F."/>
            <person name="Pallen M.J."/>
        </authorList>
    </citation>
    <scope>NUCLEOTIDE SEQUENCE</scope>
    <source>
        <strain evidence="2">B5_2728</strain>
    </source>
</reference>
<dbReference type="Proteomes" id="UP000713596">
    <property type="component" value="Unassembled WGS sequence"/>
</dbReference>
<dbReference type="EMBL" id="JAHLFP010000056">
    <property type="protein sequence ID" value="MBU3806532.1"/>
    <property type="molecule type" value="Genomic_DNA"/>
</dbReference>
<dbReference type="InterPro" id="IPR012312">
    <property type="entry name" value="Hemerythrin-like"/>
</dbReference>
<dbReference type="PANTHER" id="PTHR39966">
    <property type="entry name" value="BLL2471 PROTEIN-RELATED"/>
    <property type="match status" value="1"/>
</dbReference>
<dbReference type="PANTHER" id="PTHR39966:SF1">
    <property type="entry name" value="HEMERYTHRIN-LIKE DOMAIN-CONTAINING PROTEIN"/>
    <property type="match status" value="1"/>
</dbReference>